<comment type="caution">
    <text evidence="3">The sequence shown here is derived from an EMBL/GenBank/DDBJ whole genome shotgun (WGS) entry which is preliminary data.</text>
</comment>
<gene>
    <name evidence="3" type="ORF">Tco025E_06736</name>
</gene>
<dbReference type="OrthoDB" id="433457at2759"/>
<feature type="domain" description="RSE1/DDB1/CPSF1 second beta-propeller" evidence="2">
    <location>
        <begin position="487"/>
        <end position="758"/>
    </location>
</feature>
<sequence>MPFVASTSKQPTAVLGAVSGFFLGKDESLVLLNRLNLLSLYSETDDSLEHLSDFALFASLKYMEALPLFDSKGSGRHVVFLFSIKQEVAIVAFERNGAGTIEMVTLFHGDVDTCFYQERPDKTFLCCSGVYQTLHDDLLPVVTFSIHNGSVFLFDVAAAIAAYGGKCKNASHLLNTLFSPEYAQNVLRKQKKQTLFTQGHLSAAELDVRSMAFGPNHSEKNTAALYLLYADASSKAHVSEYSIELGMNAGQGSAQTKPAWPWLPDTVGISPRGDIFTRRTVFLANVETNACLLHVNADGLFVLGPQLITFVSLKTVVTPSTLSKHVTTLAFPPFSAYVEPVCCASLPTRDLLILFWDGSCIKTSVKEEAESLNPSKIVLVNFTMPSLRTIPNSLVLLPRGHCVVGSRMTHTLWLKWFTGERGVLLENCGPMFDLTVAVDGPRISVVASTGVGLSGGLSLQRSAVNICQDASMVNLSDVTRVCAAGDAIILSFPGYSRVCQCQTTPTVIVQELSETPFDSANETLTLVYDPERDTFVQVTSVGVNVVKGGHGEYIFRNDEVSIHHAHANADLGLLVFSSARFVSVLDVTTLLLKASIELENEVACLAITSLYSFVVGEWNSGAVCLYDVQDGHIVLKGRTLCSATPCSVCVLSQLHTSRLVVGLLNGCIAEIPLEAMSMGGAAQETLIRMQPVQLFNLESHNAVLCLGEVPLIAILCDTGFQLTGVDFNDVAACAVIDNPRIASKYMFFSRSEKTLVFGNIVDLKN</sequence>
<dbReference type="Proteomes" id="UP000284403">
    <property type="component" value="Unassembled WGS sequence"/>
</dbReference>
<evidence type="ECO:0000313" key="3">
    <source>
        <dbReference type="EMBL" id="RNF10798.1"/>
    </source>
</evidence>
<dbReference type="InterPro" id="IPR011044">
    <property type="entry name" value="Quino_amine_DH_bsu"/>
</dbReference>
<reference evidence="3 4" key="1">
    <citation type="journal article" date="2018" name="BMC Genomics">
        <title>Genomic comparison of Trypanosoma conorhini and Trypanosoma rangeli to Trypanosoma cruzi strains of high and low virulence.</title>
        <authorList>
            <person name="Bradwell K.R."/>
            <person name="Koparde V.N."/>
            <person name="Matveyev A.V."/>
            <person name="Serrano M.G."/>
            <person name="Alves J.M."/>
            <person name="Parikh H."/>
            <person name="Huang B."/>
            <person name="Lee V."/>
            <person name="Espinosa-Alvarez O."/>
            <person name="Ortiz P.A."/>
            <person name="Costa-Martins A.G."/>
            <person name="Teixeira M.M."/>
            <person name="Buck G.A."/>
        </authorList>
    </citation>
    <scope>NUCLEOTIDE SEQUENCE [LARGE SCALE GENOMIC DNA]</scope>
    <source>
        <strain evidence="3 4">025E</strain>
    </source>
</reference>
<protein>
    <submittedName>
        <fullName evidence="3">Putative damage-specific DNA binding protein</fullName>
    </submittedName>
</protein>
<dbReference type="PANTHER" id="PTHR10644">
    <property type="entry name" value="DNA REPAIR/RNA PROCESSING CPSF FAMILY"/>
    <property type="match status" value="1"/>
</dbReference>
<dbReference type="InterPro" id="IPR015943">
    <property type="entry name" value="WD40/YVTN_repeat-like_dom_sf"/>
</dbReference>
<dbReference type="InterPro" id="IPR018846">
    <property type="entry name" value="Beta-prop_RSE1/DDB1/CPSF1_1st"/>
</dbReference>
<dbReference type="InterPro" id="IPR050358">
    <property type="entry name" value="RSE1/DDB1/CFT1"/>
</dbReference>
<proteinExistence type="predicted"/>
<evidence type="ECO:0000259" key="2">
    <source>
        <dbReference type="Pfam" id="PF23726"/>
    </source>
</evidence>
<accession>A0A3R7N0C3</accession>
<dbReference type="RefSeq" id="XP_029226284.1">
    <property type="nucleotide sequence ID" value="XM_029373608.1"/>
</dbReference>
<dbReference type="SUPFAM" id="SSF50969">
    <property type="entry name" value="YVTN repeat-like/Quinoprotein amine dehydrogenase"/>
    <property type="match status" value="1"/>
</dbReference>
<dbReference type="InterPro" id="IPR058543">
    <property type="entry name" value="Beta-prop_RSE1/DDB1/CPSF1_2nd"/>
</dbReference>
<dbReference type="Pfam" id="PF23726">
    <property type="entry name" value="Beta-prop_RSE1_2nd"/>
    <property type="match status" value="1"/>
</dbReference>
<evidence type="ECO:0000259" key="1">
    <source>
        <dbReference type="Pfam" id="PF10433"/>
    </source>
</evidence>
<organism evidence="3 4">
    <name type="scientific">Trypanosoma conorhini</name>
    <dbReference type="NCBI Taxonomy" id="83891"/>
    <lineage>
        <taxon>Eukaryota</taxon>
        <taxon>Discoba</taxon>
        <taxon>Euglenozoa</taxon>
        <taxon>Kinetoplastea</taxon>
        <taxon>Metakinetoplastina</taxon>
        <taxon>Trypanosomatida</taxon>
        <taxon>Trypanosomatidae</taxon>
        <taxon>Trypanosoma</taxon>
    </lineage>
</organism>
<feature type="domain" description="RSE1/DDB1/CPSF1 first beta-propeller" evidence="1">
    <location>
        <begin position="15"/>
        <end position="312"/>
    </location>
</feature>
<keyword evidence="4" id="KW-1185">Reference proteome</keyword>
<dbReference type="Gene3D" id="2.130.10.10">
    <property type="entry name" value="YVTN repeat-like/Quinoprotein amine dehydrogenase"/>
    <property type="match status" value="2"/>
</dbReference>
<dbReference type="Pfam" id="PF10433">
    <property type="entry name" value="Beta-prop_RSE1_1st"/>
    <property type="match status" value="1"/>
</dbReference>
<dbReference type="GeneID" id="40320347"/>
<dbReference type="EMBL" id="MKKU01000474">
    <property type="protein sequence ID" value="RNF10798.1"/>
    <property type="molecule type" value="Genomic_DNA"/>
</dbReference>
<dbReference type="AlphaFoldDB" id="A0A3R7N0C3"/>
<name>A0A3R7N0C3_9TRYP</name>
<evidence type="ECO:0000313" key="4">
    <source>
        <dbReference type="Proteomes" id="UP000284403"/>
    </source>
</evidence>